<sequence>MQREPSIRIVVQAEDFDPGQEEALLHDGDLHIGGSAAFVGRVRADGDDLLALTLEHYPGMTEKSLQALAEQAAERWQLSGVTVIHRIGRLLPGERIVLVLTASAHRQAALTACEFLIDALKTDAPFWKCEERTRGKHWVEAKAGDNNARQRWANHE</sequence>
<keyword evidence="13" id="KW-1185">Reference proteome</keyword>
<accession>A0A1W1XHK6</accession>
<comment type="catalytic activity">
    <reaction evidence="11">
        <text>2 [molybdopterin-synthase sulfur-carrier protein]-C-terminal-Gly-aminoethanethioate + cyclic pyranopterin phosphate + H2O = molybdopterin + 2 [molybdopterin-synthase sulfur-carrier protein]-C-terminal Gly-Gly + 2 H(+)</text>
        <dbReference type="Rhea" id="RHEA:26333"/>
        <dbReference type="Rhea" id="RHEA-COMP:12202"/>
        <dbReference type="Rhea" id="RHEA-COMP:19907"/>
        <dbReference type="ChEBI" id="CHEBI:15377"/>
        <dbReference type="ChEBI" id="CHEBI:15378"/>
        <dbReference type="ChEBI" id="CHEBI:58698"/>
        <dbReference type="ChEBI" id="CHEBI:59648"/>
        <dbReference type="ChEBI" id="CHEBI:90778"/>
        <dbReference type="ChEBI" id="CHEBI:232372"/>
        <dbReference type="EC" id="2.8.1.12"/>
    </reaction>
</comment>
<evidence type="ECO:0000256" key="3">
    <source>
        <dbReference type="ARBA" id="ARBA00011950"/>
    </source>
</evidence>
<dbReference type="EMBL" id="FWXD01000007">
    <property type="protein sequence ID" value="SMC22991.1"/>
    <property type="molecule type" value="Genomic_DNA"/>
</dbReference>
<evidence type="ECO:0000256" key="9">
    <source>
        <dbReference type="ARBA" id="ARBA00030781"/>
    </source>
</evidence>
<evidence type="ECO:0000256" key="2">
    <source>
        <dbReference type="ARBA" id="ARBA00005426"/>
    </source>
</evidence>
<dbReference type="GO" id="GO:0006777">
    <property type="term" value="P:Mo-molybdopterin cofactor biosynthetic process"/>
    <property type="evidence" value="ECO:0007669"/>
    <property type="project" value="UniProtKB-KW"/>
</dbReference>
<dbReference type="Gene3D" id="3.90.1170.40">
    <property type="entry name" value="Molybdopterin biosynthesis MoaE subunit"/>
    <property type="match status" value="1"/>
</dbReference>
<dbReference type="AlphaFoldDB" id="A0A1W1XHK6"/>
<name>A0A1W1XHK6_9NEIS</name>
<dbReference type="PANTHER" id="PTHR23404">
    <property type="entry name" value="MOLYBDOPTERIN SYNTHASE RELATED"/>
    <property type="match status" value="1"/>
</dbReference>
<dbReference type="UniPathway" id="UPA00344"/>
<dbReference type="Proteomes" id="UP000192761">
    <property type="component" value="Unassembled WGS sequence"/>
</dbReference>
<dbReference type="OrthoDB" id="9803224at2"/>
<keyword evidence="5" id="KW-0501">Molybdenum cofactor biosynthesis</keyword>
<reference evidence="12 13" key="1">
    <citation type="submission" date="2017-04" db="EMBL/GenBank/DDBJ databases">
        <authorList>
            <person name="Afonso C.L."/>
            <person name="Miller P.J."/>
            <person name="Scott M.A."/>
            <person name="Spackman E."/>
            <person name="Goraichik I."/>
            <person name="Dimitrov K.M."/>
            <person name="Suarez D.L."/>
            <person name="Swayne D.E."/>
        </authorList>
    </citation>
    <scope>NUCLEOTIDE SEQUENCE [LARGE SCALE GENOMIC DNA]</scope>
    <source>
        <strain evidence="12 13">DSM 23236</strain>
    </source>
</reference>
<dbReference type="RefSeq" id="WP_084090175.1">
    <property type="nucleotide sequence ID" value="NZ_FWXD01000007.1"/>
</dbReference>
<dbReference type="EC" id="2.8.1.12" evidence="3"/>
<dbReference type="STRING" id="1121001.SAMN02745857_01511"/>
<gene>
    <name evidence="12" type="ORF">SAMN02745857_01511</name>
</gene>
<evidence type="ECO:0000313" key="12">
    <source>
        <dbReference type="EMBL" id="SMC22991.1"/>
    </source>
</evidence>
<evidence type="ECO:0000256" key="1">
    <source>
        <dbReference type="ARBA" id="ARBA00005046"/>
    </source>
</evidence>
<dbReference type="InterPro" id="IPR003448">
    <property type="entry name" value="Mopterin_biosynth_MoaE"/>
</dbReference>
<dbReference type="InterPro" id="IPR036563">
    <property type="entry name" value="MoaE_sf"/>
</dbReference>
<evidence type="ECO:0000313" key="13">
    <source>
        <dbReference type="Proteomes" id="UP000192761"/>
    </source>
</evidence>
<comment type="subunit">
    <text evidence="6">Heterotetramer of 2 MoaD subunits and 2 MoaE subunits. Also stable as homodimer. The enzyme changes between these two forms during catalysis.</text>
</comment>
<comment type="similarity">
    <text evidence="2">Belongs to the MoaE family.</text>
</comment>
<evidence type="ECO:0000256" key="6">
    <source>
        <dbReference type="ARBA" id="ARBA00026066"/>
    </source>
</evidence>
<evidence type="ECO:0000256" key="5">
    <source>
        <dbReference type="ARBA" id="ARBA00023150"/>
    </source>
</evidence>
<organism evidence="12 13">
    <name type="scientific">Andreprevotia lacus DSM 23236</name>
    <dbReference type="NCBI Taxonomy" id="1121001"/>
    <lineage>
        <taxon>Bacteria</taxon>
        <taxon>Pseudomonadati</taxon>
        <taxon>Pseudomonadota</taxon>
        <taxon>Betaproteobacteria</taxon>
        <taxon>Neisseriales</taxon>
        <taxon>Chitinibacteraceae</taxon>
        <taxon>Andreprevotia</taxon>
    </lineage>
</organism>
<evidence type="ECO:0000256" key="11">
    <source>
        <dbReference type="ARBA" id="ARBA00049878"/>
    </source>
</evidence>
<dbReference type="Pfam" id="PF02391">
    <property type="entry name" value="MoaE"/>
    <property type="match status" value="1"/>
</dbReference>
<dbReference type="GO" id="GO:0030366">
    <property type="term" value="F:molybdopterin synthase activity"/>
    <property type="evidence" value="ECO:0007669"/>
    <property type="project" value="UniProtKB-EC"/>
</dbReference>
<comment type="pathway">
    <text evidence="1">Cofactor biosynthesis; molybdopterin biosynthesis.</text>
</comment>
<evidence type="ECO:0000256" key="10">
    <source>
        <dbReference type="ARBA" id="ARBA00032474"/>
    </source>
</evidence>
<proteinExistence type="inferred from homology"/>
<evidence type="ECO:0000256" key="4">
    <source>
        <dbReference type="ARBA" id="ARBA00013858"/>
    </source>
</evidence>
<protein>
    <recommendedName>
        <fullName evidence="4">Molybdopterin synthase catalytic subunit</fullName>
        <ecNumber evidence="3">2.8.1.12</ecNumber>
    </recommendedName>
    <alternativeName>
        <fullName evidence="9">MPT synthase subunit 2</fullName>
    </alternativeName>
    <alternativeName>
        <fullName evidence="7">Molybdenum cofactor biosynthesis protein E</fullName>
    </alternativeName>
    <alternativeName>
        <fullName evidence="8">Molybdopterin-converting factor large subunit</fullName>
    </alternativeName>
    <alternativeName>
        <fullName evidence="10">Molybdopterin-converting factor subunit 2</fullName>
    </alternativeName>
</protein>
<evidence type="ECO:0000256" key="8">
    <source>
        <dbReference type="ARBA" id="ARBA00030407"/>
    </source>
</evidence>
<dbReference type="CDD" id="cd00756">
    <property type="entry name" value="MoaE"/>
    <property type="match status" value="1"/>
</dbReference>
<dbReference type="SUPFAM" id="SSF54690">
    <property type="entry name" value="Molybdopterin synthase subunit MoaE"/>
    <property type="match status" value="1"/>
</dbReference>
<evidence type="ECO:0000256" key="7">
    <source>
        <dbReference type="ARBA" id="ARBA00029745"/>
    </source>
</evidence>